<dbReference type="Proteomes" id="UP000321525">
    <property type="component" value="Unassembled WGS sequence"/>
</dbReference>
<dbReference type="GO" id="GO:0005829">
    <property type="term" value="C:cytosol"/>
    <property type="evidence" value="ECO:0007669"/>
    <property type="project" value="UniProtKB-ARBA"/>
</dbReference>
<feature type="transmembrane region" description="Helical" evidence="4">
    <location>
        <begin position="92"/>
        <end position="111"/>
    </location>
</feature>
<dbReference type="InterPro" id="IPR052069">
    <property type="entry name" value="Ca-reg_mRNA-binding_domain"/>
</dbReference>
<dbReference type="InterPro" id="IPR012156">
    <property type="entry name" value="Cold_shock_CspA"/>
</dbReference>
<dbReference type="SUPFAM" id="SSF50249">
    <property type="entry name" value="Nucleic acid-binding proteins"/>
    <property type="match status" value="1"/>
</dbReference>
<dbReference type="GO" id="GO:0043488">
    <property type="term" value="P:regulation of mRNA stability"/>
    <property type="evidence" value="ECO:0007669"/>
    <property type="project" value="TreeGrafter"/>
</dbReference>
<dbReference type="CDD" id="cd04458">
    <property type="entry name" value="CSP_CDS"/>
    <property type="match status" value="1"/>
</dbReference>
<dbReference type="PIRSF" id="PIRSF002599">
    <property type="entry name" value="Cold_shock_A"/>
    <property type="match status" value="1"/>
</dbReference>
<keyword evidence="8" id="KW-1185">Reference proteome</keyword>
<dbReference type="Pfam" id="PF00313">
    <property type="entry name" value="CSD"/>
    <property type="match status" value="1"/>
</dbReference>
<keyword evidence="3" id="KW-0597">Phosphoprotein</keyword>
<dbReference type="SMART" id="SM00357">
    <property type="entry name" value="CSP"/>
    <property type="match status" value="1"/>
</dbReference>
<keyword evidence="4" id="KW-0812">Transmembrane</keyword>
<evidence type="ECO:0000313" key="7">
    <source>
        <dbReference type="EMBL" id="TWX64239.1"/>
    </source>
</evidence>
<protein>
    <submittedName>
        <fullName evidence="7">Cold shock domain-containing protein</fullName>
    </submittedName>
</protein>
<evidence type="ECO:0000313" key="9">
    <source>
        <dbReference type="Proteomes" id="UP000321917"/>
    </source>
</evidence>
<proteinExistence type="predicted"/>
<dbReference type="EMBL" id="VOLQ01000033">
    <property type="protein sequence ID" value="TWX64239.1"/>
    <property type="molecule type" value="Genomic_DNA"/>
</dbReference>
<evidence type="ECO:0000256" key="1">
    <source>
        <dbReference type="ARBA" id="ARBA00004496"/>
    </source>
</evidence>
<dbReference type="GO" id="GO:0003730">
    <property type="term" value="F:mRNA 3'-UTR binding"/>
    <property type="evidence" value="ECO:0007669"/>
    <property type="project" value="TreeGrafter"/>
</dbReference>
<dbReference type="PANTHER" id="PTHR12962">
    <property type="entry name" value="CALCIUM-REGULATED HEAT STABLE PROTEIN CRHSP-24-RELATED"/>
    <property type="match status" value="1"/>
</dbReference>
<comment type="caution">
    <text evidence="7">The sequence shown here is derived from an EMBL/GenBank/DDBJ whole genome shotgun (WGS) entry which is preliminary data.</text>
</comment>
<dbReference type="EMBL" id="VOLR01000020">
    <property type="protein sequence ID" value="TWX57052.1"/>
    <property type="molecule type" value="Genomic_DNA"/>
</dbReference>
<dbReference type="PANTHER" id="PTHR12962:SF1">
    <property type="entry name" value="COLD SHOCK DOMAIN-CONTAINING PROTEIN CG9705"/>
    <property type="match status" value="1"/>
</dbReference>
<dbReference type="AlphaFoldDB" id="A0A5C6Q5X6"/>
<dbReference type="OrthoDB" id="72963at2"/>
<evidence type="ECO:0000313" key="6">
    <source>
        <dbReference type="EMBL" id="TWX57052.1"/>
    </source>
</evidence>
<feature type="domain" description="CSD" evidence="5">
    <location>
        <begin position="1"/>
        <end position="66"/>
    </location>
</feature>
<dbReference type="InterPro" id="IPR002059">
    <property type="entry name" value="CSP_DNA-bd"/>
</dbReference>
<name>A0A5C6Q5X6_9GAMM</name>
<organism evidence="7 9">
    <name type="scientific">Colwellia hornerae</name>
    <dbReference type="NCBI Taxonomy" id="89402"/>
    <lineage>
        <taxon>Bacteria</taxon>
        <taxon>Pseudomonadati</taxon>
        <taxon>Pseudomonadota</taxon>
        <taxon>Gammaproteobacteria</taxon>
        <taxon>Alteromonadales</taxon>
        <taxon>Colwelliaceae</taxon>
        <taxon>Colwellia</taxon>
    </lineage>
</organism>
<evidence type="ECO:0000256" key="3">
    <source>
        <dbReference type="ARBA" id="ARBA00022553"/>
    </source>
</evidence>
<dbReference type="PROSITE" id="PS51857">
    <property type="entry name" value="CSD_2"/>
    <property type="match status" value="1"/>
</dbReference>
<accession>A0A5C6Q5X6</accession>
<evidence type="ECO:0000259" key="5">
    <source>
        <dbReference type="PROSITE" id="PS51857"/>
    </source>
</evidence>
<comment type="subcellular location">
    <subcellularLocation>
        <location evidence="1">Cytoplasm</location>
    </subcellularLocation>
</comment>
<sequence>MHKGQLTSWKDNKGFGFIQSSELTKDTFIHISSLKEMSRKPKVGDLIYFEVEEQANGKSKAVNCRIEGVETKVRQENKPRIYRSTSAVKSKLVLIVVLIGIAVFAFQHLGLAA</sequence>
<reference evidence="7 9" key="1">
    <citation type="submission" date="2019-07" db="EMBL/GenBank/DDBJ databases">
        <title>Genomes of sea-ice associated Colwellia species.</title>
        <authorList>
            <person name="Bowman J.P."/>
        </authorList>
    </citation>
    <scope>NUCLEOTIDE SEQUENCE [LARGE SCALE GENOMIC DNA]</scope>
    <source>
        <strain evidence="6 8">ACAM 607</strain>
        <strain evidence="7 9">IC036</strain>
    </source>
</reference>
<dbReference type="RefSeq" id="WP_146800078.1">
    <property type="nucleotide sequence ID" value="NZ_VOLP01000019.1"/>
</dbReference>
<evidence type="ECO:0000256" key="4">
    <source>
        <dbReference type="SAM" id="Phobius"/>
    </source>
</evidence>
<dbReference type="InterPro" id="IPR012340">
    <property type="entry name" value="NA-bd_OB-fold"/>
</dbReference>
<dbReference type="InterPro" id="IPR011129">
    <property type="entry name" value="CSD"/>
</dbReference>
<keyword evidence="4" id="KW-0472">Membrane</keyword>
<evidence type="ECO:0000256" key="2">
    <source>
        <dbReference type="ARBA" id="ARBA00022490"/>
    </source>
</evidence>
<dbReference type="Proteomes" id="UP000321917">
    <property type="component" value="Unassembled WGS sequence"/>
</dbReference>
<gene>
    <name evidence="6" type="ORF">ESZ26_13915</name>
    <name evidence="7" type="ORF">ESZ27_14765</name>
</gene>
<keyword evidence="2" id="KW-0963">Cytoplasm</keyword>
<keyword evidence="4" id="KW-1133">Transmembrane helix</keyword>
<evidence type="ECO:0000313" key="8">
    <source>
        <dbReference type="Proteomes" id="UP000321525"/>
    </source>
</evidence>
<dbReference type="Gene3D" id="2.40.50.140">
    <property type="entry name" value="Nucleic acid-binding proteins"/>
    <property type="match status" value="1"/>
</dbReference>